<dbReference type="InParanoid" id="A0A1Q3D4J7"/>
<dbReference type="STRING" id="3775.A0A1Q3D4J7"/>
<feature type="region of interest" description="Disordered" evidence="5">
    <location>
        <begin position="1"/>
        <end position="25"/>
    </location>
</feature>
<comment type="caution">
    <text evidence="8">The sequence shown here is derived from an EMBL/GenBank/DDBJ whole genome shotgun (WGS) entry which is preliminary data.</text>
</comment>
<feature type="transmembrane region" description="Helical" evidence="6">
    <location>
        <begin position="49"/>
        <end position="76"/>
    </location>
</feature>
<name>A0A1Q3D4J7_CEPFO</name>
<dbReference type="PANTHER" id="PTHR31234:SF35">
    <property type="entry name" value="LATE EMBRYOGENESIS ABUNDANT (LEA) HYDROXYPROLINE-RICH GLYCOPROTEIN FAMILY"/>
    <property type="match status" value="1"/>
</dbReference>
<evidence type="ECO:0000313" key="9">
    <source>
        <dbReference type="Proteomes" id="UP000187406"/>
    </source>
</evidence>
<keyword evidence="2 6" id="KW-0812">Transmembrane</keyword>
<sequence length="243" mass="27333">MEEGEPAMIPVLQKPPGYSDPTVPVQPRRKPVLPPSFQPKVKRKSWCRIFCCCLCIALSIFILLLVVSSGLFYLWFDPKLPVYHLQSVRIPTFNVTVKPDGTFVDARTVTRLQMKNPNGKLTYYYSGVRLGVTVDDGTDLGSVRIAGFTQGRRNTTTLKAETKVDEQLVDDGMVVSRLKARYRTKALVVHVAFRTRIRLGLVGVKLKLGSVSINVFCGGVSLKRLERGHMHKCTVNMLRWINI</sequence>
<proteinExistence type="predicted"/>
<evidence type="ECO:0000256" key="2">
    <source>
        <dbReference type="ARBA" id="ARBA00022692"/>
    </source>
</evidence>
<evidence type="ECO:0000313" key="8">
    <source>
        <dbReference type="EMBL" id="GAV87382.1"/>
    </source>
</evidence>
<reference evidence="9" key="1">
    <citation type="submission" date="2016-04" db="EMBL/GenBank/DDBJ databases">
        <title>Cephalotus genome sequencing.</title>
        <authorList>
            <person name="Fukushima K."/>
            <person name="Hasebe M."/>
            <person name="Fang X."/>
        </authorList>
    </citation>
    <scope>NUCLEOTIDE SEQUENCE [LARGE SCALE GENOMIC DNA]</scope>
    <source>
        <strain evidence="9">cv. St1</strain>
    </source>
</reference>
<dbReference type="GO" id="GO:0098542">
    <property type="term" value="P:defense response to other organism"/>
    <property type="evidence" value="ECO:0007669"/>
    <property type="project" value="InterPro"/>
</dbReference>
<evidence type="ECO:0000256" key="3">
    <source>
        <dbReference type="ARBA" id="ARBA00022989"/>
    </source>
</evidence>
<accession>A0A1Q3D4J7</accession>
<evidence type="ECO:0000256" key="5">
    <source>
        <dbReference type="SAM" id="MobiDB-lite"/>
    </source>
</evidence>
<dbReference type="InterPro" id="IPR004864">
    <property type="entry name" value="LEA_2"/>
</dbReference>
<dbReference type="OrthoDB" id="777695at2759"/>
<evidence type="ECO:0000256" key="6">
    <source>
        <dbReference type="SAM" id="Phobius"/>
    </source>
</evidence>
<dbReference type="EMBL" id="BDDD01004289">
    <property type="protein sequence ID" value="GAV87382.1"/>
    <property type="molecule type" value="Genomic_DNA"/>
</dbReference>
<dbReference type="GO" id="GO:0005886">
    <property type="term" value="C:plasma membrane"/>
    <property type="evidence" value="ECO:0007669"/>
    <property type="project" value="TreeGrafter"/>
</dbReference>
<gene>
    <name evidence="8" type="ORF">CFOL_v3_30808</name>
</gene>
<dbReference type="PANTHER" id="PTHR31234">
    <property type="entry name" value="LATE EMBRYOGENESIS ABUNDANT (LEA) HYDROXYPROLINE-RICH GLYCOPROTEIN FAMILY"/>
    <property type="match status" value="1"/>
</dbReference>
<dbReference type="Pfam" id="PF03168">
    <property type="entry name" value="LEA_2"/>
    <property type="match status" value="1"/>
</dbReference>
<keyword evidence="9" id="KW-1185">Reference proteome</keyword>
<feature type="domain" description="Late embryogenesis abundant protein LEA-2 subgroup" evidence="7">
    <location>
        <begin position="112"/>
        <end position="204"/>
    </location>
</feature>
<dbReference type="Proteomes" id="UP000187406">
    <property type="component" value="Unassembled WGS sequence"/>
</dbReference>
<comment type="subcellular location">
    <subcellularLocation>
        <location evidence="1">Membrane</location>
        <topology evidence="1">Single-pass membrane protein</topology>
    </subcellularLocation>
</comment>
<protein>
    <submittedName>
        <fullName evidence="8">LEA_2 domain-containing protein</fullName>
    </submittedName>
</protein>
<dbReference type="AlphaFoldDB" id="A0A1Q3D4J7"/>
<evidence type="ECO:0000256" key="4">
    <source>
        <dbReference type="ARBA" id="ARBA00023136"/>
    </source>
</evidence>
<keyword evidence="4 6" id="KW-0472">Membrane</keyword>
<evidence type="ECO:0000256" key="1">
    <source>
        <dbReference type="ARBA" id="ARBA00004167"/>
    </source>
</evidence>
<evidence type="ECO:0000259" key="7">
    <source>
        <dbReference type="Pfam" id="PF03168"/>
    </source>
</evidence>
<organism evidence="8 9">
    <name type="scientific">Cephalotus follicularis</name>
    <name type="common">Albany pitcher plant</name>
    <dbReference type="NCBI Taxonomy" id="3775"/>
    <lineage>
        <taxon>Eukaryota</taxon>
        <taxon>Viridiplantae</taxon>
        <taxon>Streptophyta</taxon>
        <taxon>Embryophyta</taxon>
        <taxon>Tracheophyta</taxon>
        <taxon>Spermatophyta</taxon>
        <taxon>Magnoliopsida</taxon>
        <taxon>eudicotyledons</taxon>
        <taxon>Gunneridae</taxon>
        <taxon>Pentapetalae</taxon>
        <taxon>rosids</taxon>
        <taxon>fabids</taxon>
        <taxon>Oxalidales</taxon>
        <taxon>Cephalotaceae</taxon>
        <taxon>Cephalotus</taxon>
    </lineage>
</organism>
<dbReference type="InterPro" id="IPR044839">
    <property type="entry name" value="NDR1-like"/>
</dbReference>
<keyword evidence="3 6" id="KW-1133">Transmembrane helix</keyword>